<dbReference type="GO" id="GO:0071555">
    <property type="term" value="P:cell wall organization"/>
    <property type="evidence" value="ECO:0007669"/>
    <property type="project" value="UniProtKB-KW"/>
</dbReference>
<feature type="domain" description="Glycosyl transferase family 51" evidence="18">
    <location>
        <begin position="68"/>
        <end position="234"/>
    </location>
</feature>
<keyword evidence="8" id="KW-0133">Cell shape</keyword>
<comment type="subcellular location">
    <subcellularLocation>
        <location evidence="1">Membrane</location>
    </subcellularLocation>
</comment>
<keyword evidence="11" id="KW-0472">Membrane</keyword>
<dbReference type="SUPFAM" id="SSF53955">
    <property type="entry name" value="Lysozyme-like"/>
    <property type="match status" value="1"/>
</dbReference>
<evidence type="ECO:0000256" key="13">
    <source>
        <dbReference type="ARBA" id="ARBA00023316"/>
    </source>
</evidence>
<dbReference type="InterPro" id="IPR001264">
    <property type="entry name" value="Glyco_trans_51"/>
</dbReference>
<dbReference type="GO" id="GO:0008360">
    <property type="term" value="P:regulation of cell shape"/>
    <property type="evidence" value="ECO:0007669"/>
    <property type="project" value="UniProtKB-KW"/>
</dbReference>
<evidence type="ECO:0000256" key="7">
    <source>
        <dbReference type="ARBA" id="ARBA00022801"/>
    </source>
</evidence>
<accession>A0A4Q9B9Q6</accession>
<dbReference type="InterPro" id="IPR036950">
    <property type="entry name" value="PBP_transglycosylase"/>
</dbReference>
<dbReference type="GO" id="GO:0008658">
    <property type="term" value="F:penicillin binding"/>
    <property type="evidence" value="ECO:0007669"/>
    <property type="project" value="InterPro"/>
</dbReference>
<evidence type="ECO:0000259" key="18">
    <source>
        <dbReference type="Pfam" id="PF00912"/>
    </source>
</evidence>
<proteinExistence type="predicted"/>
<keyword evidence="10" id="KW-1133">Transmembrane helix</keyword>
<feature type="region of interest" description="Disordered" evidence="16">
    <location>
        <begin position="664"/>
        <end position="694"/>
    </location>
</feature>
<dbReference type="GO" id="GO:0030288">
    <property type="term" value="C:outer membrane-bounded periplasmic space"/>
    <property type="evidence" value="ECO:0007669"/>
    <property type="project" value="TreeGrafter"/>
</dbReference>
<dbReference type="SUPFAM" id="SSF56601">
    <property type="entry name" value="beta-lactamase/transpeptidase-like"/>
    <property type="match status" value="1"/>
</dbReference>
<evidence type="ECO:0000256" key="11">
    <source>
        <dbReference type="ARBA" id="ARBA00023136"/>
    </source>
</evidence>
<dbReference type="PANTHER" id="PTHR32282:SF27">
    <property type="entry name" value="PENICILLIN-BINDING PROTEIN 1A"/>
    <property type="match status" value="1"/>
</dbReference>
<dbReference type="PANTHER" id="PTHR32282">
    <property type="entry name" value="BINDING PROTEIN TRANSPEPTIDASE, PUTATIVE-RELATED"/>
    <property type="match status" value="1"/>
</dbReference>
<evidence type="ECO:0000256" key="5">
    <source>
        <dbReference type="ARBA" id="ARBA00022679"/>
    </source>
</evidence>
<evidence type="ECO:0000256" key="6">
    <source>
        <dbReference type="ARBA" id="ARBA00022692"/>
    </source>
</evidence>
<evidence type="ECO:0000313" key="19">
    <source>
        <dbReference type="EMBL" id="TBH21743.1"/>
    </source>
</evidence>
<evidence type="ECO:0000256" key="4">
    <source>
        <dbReference type="ARBA" id="ARBA00022676"/>
    </source>
</evidence>
<gene>
    <name evidence="19" type="ORF">ETP66_00435</name>
</gene>
<name>A0A4Q9B9Q6_9DEIN</name>
<keyword evidence="6" id="KW-0812">Transmembrane</keyword>
<evidence type="ECO:0000256" key="14">
    <source>
        <dbReference type="ARBA" id="ARBA00044770"/>
    </source>
</evidence>
<dbReference type="Pfam" id="PF00912">
    <property type="entry name" value="Transgly"/>
    <property type="match status" value="1"/>
</dbReference>
<evidence type="ECO:0000259" key="17">
    <source>
        <dbReference type="Pfam" id="PF00905"/>
    </source>
</evidence>
<keyword evidence="3" id="KW-0645">Protease</keyword>
<evidence type="ECO:0000256" key="1">
    <source>
        <dbReference type="ARBA" id="ARBA00004370"/>
    </source>
</evidence>
<dbReference type="AlphaFoldDB" id="A0A4Q9B9Q6"/>
<keyword evidence="2" id="KW-0121">Carboxypeptidase</keyword>
<dbReference type="EC" id="2.4.99.28" evidence="14"/>
<dbReference type="GO" id="GO:0016020">
    <property type="term" value="C:membrane"/>
    <property type="evidence" value="ECO:0007669"/>
    <property type="project" value="UniProtKB-SubCell"/>
</dbReference>
<feature type="domain" description="Penicillin-binding protein transpeptidase" evidence="17">
    <location>
        <begin position="347"/>
        <end position="586"/>
    </location>
</feature>
<dbReference type="InterPro" id="IPR012338">
    <property type="entry name" value="Beta-lactam/transpept-like"/>
</dbReference>
<evidence type="ECO:0000256" key="15">
    <source>
        <dbReference type="ARBA" id="ARBA00049902"/>
    </source>
</evidence>
<evidence type="ECO:0000256" key="16">
    <source>
        <dbReference type="SAM" id="MobiDB-lite"/>
    </source>
</evidence>
<evidence type="ECO:0000256" key="10">
    <source>
        <dbReference type="ARBA" id="ARBA00022989"/>
    </source>
</evidence>
<dbReference type="EMBL" id="SIJL01000001">
    <property type="protein sequence ID" value="TBH21743.1"/>
    <property type="molecule type" value="Genomic_DNA"/>
</dbReference>
<keyword evidence="12" id="KW-0511">Multifunctional enzyme</keyword>
<dbReference type="GO" id="GO:0004180">
    <property type="term" value="F:carboxypeptidase activity"/>
    <property type="evidence" value="ECO:0007669"/>
    <property type="project" value="UniProtKB-KW"/>
</dbReference>
<protein>
    <recommendedName>
        <fullName evidence="14">peptidoglycan glycosyltransferase</fullName>
        <ecNumber evidence="14">2.4.99.28</ecNumber>
    </recommendedName>
</protein>
<dbReference type="InterPro" id="IPR023346">
    <property type="entry name" value="Lysozyme-like_dom_sf"/>
</dbReference>
<dbReference type="RefSeq" id="WP_130839560.1">
    <property type="nucleotide sequence ID" value="NZ_SIJL01000001.1"/>
</dbReference>
<evidence type="ECO:0000256" key="9">
    <source>
        <dbReference type="ARBA" id="ARBA00022984"/>
    </source>
</evidence>
<dbReference type="GO" id="GO:0008955">
    <property type="term" value="F:peptidoglycan glycosyltransferase activity"/>
    <property type="evidence" value="ECO:0007669"/>
    <property type="project" value="UniProtKB-EC"/>
</dbReference>
<comment type="caution">
    <text evidence="19">The sequence shown here is derived from an EMBL/GenBank/DDBJ whole genome shotgun (WGS) entry which is preliminary data.</text>
</comment>
<evidence type="ECO:0000256" key="8">
    <source>
        <dbReference type="ARBA" id="ARBA00022960"/>
    </source>
</evidence>
<dbReference type="Gene3D" id="3.40.710.10">
    <property type="entry name" value="DD-peptidase/beta-lactamase superfamily"/>
    <property type="match status" value="1"/>
</dbReference>
<dbReference type="InterPro" id="IPR050396">
    <property type="entry name" value="Glycosyltr_51/Transpeptidase"/>
</dbReference>
<dbReference type="Proteomes" id="UP000292858">
    <property type="component" value="Unassembled WGS sequence"/>
</dbReference>
<dbReference type="InterPro" id="IPR001460">
    <property type="entry name" value="PCN-bd_Tpept"/>
</dbReference>
<evidence type="ECO:0000313" key="20">
    <source>
        <dbReference type="Proteomes" id="UP000292858"/>
    </source>
</evidence>
<reference evidence="19 20" key="1">
    <citation type="submission" date="2019-02" db="EMBL/GenBank/DDBJ databases">
        <title>Thermus sp. a novel from hot spring.</title>
        <authorList>
            <person name="Zhao Z."/>
        </authorList>
    </citation>
    <scope>NUCLEOTIDE SEQUENCE [LARGE SCALE GENOMIC DNA]</scope>
    <source>
        <strain evidence="19 20">CFH 72773T</strain>
    </source>
</reference>
<dbReference type="GO" id="GO:0009252">
    <property type="term" value="P:peptidoglycan biosynthetic process"/>
    <property type="evidence" value="ECO:0007669"/>
    <property type="project" value="UniProtKB-KW"/>
</dbReference>
<evidence type="ECO:0000256" key="3">
    <source>
        <dbReference type="ARBA" id="ARBA00022670"/>
    </source>
</evidence>
<sequence length="694" mass="75419">MRALRLALLLLAGLLAGAGLALGYLAYAHTRDLPDLSQLDRLRLTATSTLYARDGTPLAQIASVEEGRAIRRGLVRLGEVSPAAVAALVFSEDRRFFGHYGVDLVRLFGALYAILRGDLQGGSTITTQVLKNTLLRDLAQDRSLERKFKEWVLALEVERRYTKAEILEMYLNVVPWGGNAVGIKGAAEAYFGKDPAALTLAEGLYLASLVPAPNARYADLKGVRGRMRFLLDQMVAEGWVSPEAAEAAWREPIAPRGWRVRYDEEGNLLEAELVDPEARILRQLDYRMAPHFVLEVRRFLEARFGREKVYGQGGLRVYTTLDPAMQRAAEAAARNARLPDGAELALVGLDPETGEVLALVGGVRREGDEYNRATRALRNPGSAVKPLVYATAFEAGWTQATPVPDRPLEFPDPSQPGGIWRPRNFSGTFLNREVTLRQAHNLSLNLPAVYTAQAVGVERVAEKLAQAGFAVRYPTLAIAIGGASVTPVDLAAAYAAFANGGYRVTPLFVKRVEDAQGRVLFEARPERRRLFDPLAAYQGWDLLKGFVYDLGERGLGHRARVPGRVVGGKTGTTNEARDLWFAGVTRGLSAVVWVGRDDNQPLRMGGREPSSSVVNPPIWRDFVTEALRGRPGGDFPPPPGLVRVRVDLASGLPAEGGVEVLVPEGRVPQAPSPPAQGPEGLLGEGGLVPEPPIP</sequence>
<keyword evidence="5" id="KW-0808">Transferase</keyword>
<comment type="catalytic activity">
    <reaction evidence="15">
        <text>[GlcNAc-(1-&gt;4)-Mur2Ac(oyl-L-Ala-gamma-D-Glu-L-Lys-D-Ala-D-Ala)](n)-di-trans,octa-cis-undecaprenyl diphosphate + beta-D-GlcNAc-(1-&gt;4)-Mur2Ac(oyl-L-Ala-gamma-D-Glu-L-Lys-D-Ala-D-Ala)-di-trans,octa-cis-undecaprenyl diphosphate = [GlcNAc-(1-&gt;4)-Mur2Ac(oyl-L-Ala-gamma-D-Glu-L-Lys-D-Ala-D-Ala)](n+1)-di-trans,octa-cis-undecaprenyl diphosphate + di-trans,octa-cis-undecaprenyl diphosphate + H(+)</text>
        <dbReference type="Rhea" id="RHEA:23708"/>
        <dbReference type="Rhea" id="RHEA-COMP:9602"/>
        <dbReference type="Rhea" id="RHEA-COMP:9603"/>
        <dbReference type="ChEBI" id="CHEBI:15378"/>
        <dbReference type="ChEBI" id="CHEBI:58405"/>
        <dbReference type="ChEBI" id="CHEBI:60033"/>
        <dbReference type="ChEBI" id="CHEBI:78435"/>
        <dbReference type="EC" id="2.4.99.28"/>
    </reaction>
</comment>
<dbReference type="Pfam" id="PF00905">
    <property type="entry name" value="Transpeptidase"/>
    <property type="match status" value="1"/>
</dbReference>
<keyword evidence="9" id="KW-0573">Peptidoglycan synthesis</keyword>
<keyword evidence="7" id="KW-0378">Hydrolase</keyword>
<evidence type="ECO:0000256" key="2">
    <source>
        <dbReference type="ARBA" id="ARBA00022645"/>
    </source>
</evidence>
<keyword evidence="20" id="KW-1185">Reference proteome</keyword>
<dbReference type="GO" id="GO:0006508">
    <property type="term" value="P:proteolysis"/>
    <property type="evidence" value="ECO:0007669"/>
    <property type="project" value="UniProtKB-KW"/>
</dbReference>
<organism evidence="19 20">
    <name type="scientific">Thermus thermamylovorans</name>
    <dbReference type="NCBI Taxonomy" id="2509362"/>
    <lineage>
        <taxon>Bacteria</taxon>
        <taxon>Thermotogati</taxon>
        <taxon>Deinococcota</taxon>
        <taxon>Deinococci</taxon>
        <taxon>Thermales</taxon>
        <taxon>Thermaceae</taxon>
        <taxon>Thermus</taxon>
    </lineage>
</organism>
<keyword evidence="13" id="KW-0961">Cell wall biogenesis/degradation</keyword>
<dbReference type="Gene3D" id="1.10.3810.10">
    <property type="entry name" value="Biosynthetic peptidoglycan transglycosylase-like"/>
    <property type="match status" value="1"/>
</dbReference>
<dbReference type="OrthoDB" id="9766909at2"/>
<keyword evidence="4" id="KW-0328">Glycosyltransferase</keyword>
<evidence type="ECO:0000256" key="12">
    <source>
        <dbReference type="ARBA" id="ARBA00023268"/>
    </source>
</evidence>